<keyword evidence="3" id="KW-0378">Hydrolase</keyword>
<comment type="similarity">
    <text evidence="1">Belongs to the peptidase C48 family.</text>
</comment>
<sequence length="584" mass="67782">MFWMNQRKIQILRKPDRRSWCKEIQGLNQIQLKRKGEAKKGMSRMMQPKDSLGKSGSNYSLWIKSEDHTLAETIRRIRKRKKEEKEERNNKKKKQPHGKSPTKSANVEPEHEPPQQPRQLEEETPMQQPQPQPQQQPPQDDVIDISSCSDDEQPPDHMDVLHPLVPKVEELQEDQPPPVLEQPSQMVVEVVPIYPTQEVIDVLSGSEDERQPLIPKTEEYHAYSPSARIITKVLMSMNRDEAPSFELGIDPPLLTTQDLSDIEELDELVKKAQDQFQTPQTKKSLENQKDLEEKVVTWATVPKGGNEFETIFKLAGDMFLEAMRYQSIPVNGAKNVITIMCHILNNEQNERFEKFVYCVPPEIMVRMFEKHGQSWMDIEKNRPHDIASLVNHQEYMVYLDKNKLLTHRFLFAPIPFFKHWCLYVLDVEKRDFFVLDSKNIVSPSDERSTMNRFASNILDQLRIWAGAPSIFNEGSCSLLPRYVNIPGQPNEIDCGVFVMKWMELIDPTSLAASCKANKGYYIDKWGEPKLDEFRKQTVAKILLSKDNEKRMETIRLLNEMRNIRPAAVLRSPYVQVSSADLYSK</sequence>
<dbReference type="EMBL" id="JASCZI010121707">
    <property type="protein sequence ID" value="MED6162700.1"/>
    <property type="molecule type" value="Genomic_DNA"/>
</dbReference>
<name>A0ABU6UQ97_9FABA</name>
<feature type="compositionally biased region" description="Low complexity" evidence="4">
    <location>
        <begin position="137"/>
        <end position="148"/>
    </location>
</feature>
<evidence type="ECO:0000256" key="3">
    <source>
        <dbReference type="ARBA" id="ARBA00022801"/>
    </source>
</evidence>
<evidence type="ECO:0000313" key="7">
    <source>
        <dbReference type="Proteomes" id="UP001341840"/>
    </source>
</evidence>
<dbReference type="SUPFAM" id="SSF54001">
    <property type="entry name" value="Cysteine proteinases"/>
    <property type="match status" value="1"/>
</dbReference>
<evidence type="ECO:0000256" key="1">
    <source>
        <dbReference type="ARBA" id="ARBA00005234"/>
    </source>
</evidence>
<keyword evidence="7" id="KW-1185">Reference proteome</keyword>
<dbReference type="PROSITE" id="PS50600">
    <property type="entry name" value="ULP_PROTEASE"/>
    <property type="match status" value="1"/>
</dbReference>
<proteinExistence type="inferred from homology"/>
<feature type="domain" description="Ubiquitin-like protease family profile" evidence="5">
    <location>
        <begin position="252"/>
        <end position="505"/>
    </location>
</feature>
<evidence type="ECO:0000259" key="5">
    <source>
        <dbReference type="PROSITE" id="PS50600"/>
    </source>
</evidence>
<gene>
    <name evidence="6" type="ORF">PIB30_073076</name>
</gene>
<comment type="caution">
    <text evidence="6">The sequence shown here is derived from an EMBL/GenBank/DDBJ whole genome shotgun (WGS) entry which is preliminary data.</text>
</comment>
<organism evidence="6 7">
    <name type="scientific">Stylosanthes scabra</name>
    <dbReference type="NCBI Taxonomy" id="79078"/>
    <lineage>
        <taxon>Eukaryota</taxon>
        <taxon>Viridiplantae</taxon>
        <taxon>Streptophyta</taxon>
        <taxon>Embryophyta</taxon>
        <taxon>Tracheophyta</taxon>
        <taxon>Spermatophyta</taxon>
        <taxon>Magnoliopsida</taxon>
        <taxon>eudicotyledons</taxon>
        <taxon>Gunneridae</taxon>
        <taxon>Pentapetalae</taxon>
        <taxon>rosids</taxon>
        <taxon>fabids</taxon>
        <taxon>Fabales</taxon>
        <taxon>Fabaceae</taxon>
        <taxon>Papilionoideae</taxon>
        <taxon>50 kb inversion clade</taxon>
        <taxon>dalbergioids sensu lato</taxon>
        <taxon>Dalbergieae</taxon>
        <taxon>Pterocarpus clade</taxon>
        <taxon>Stylosanthes</taxon>
    </lineage>
</organism>
<dbReference type="Pfam" id="PF02902">
    <property type="entry name" value="Peptidase_C48"/>
    <property type="match status" value="1"/>
</dbReference>
<dbReference type="Gene3D" id="3.40.395.10">
    <property type="entry name" value="Adenoviral Proteinase, Chain A"/>
    <property type="match status" value="1"/>
</dbReference>
<keyword evidence="2" id="KW-0645">Protease</keyword>
<dbReference type="InterPro" id="IPR003653">
    <property type="entry name" value="Peptidase_C48_C"/>
</dbReference>
<evidence type="ECO:0000313" key="6">
    <source>
        <dbReference type="EMBL" id="MED6162700.1"/>
    </source>
</evidence>
<accession>A0ABU6UQ97</accession>
<dbReference type="InterPro" id="IPR038765">
    <property type="entry name" value="Papain-like_cys_pep_sf"/>
</dbReference>
<reference evidence="6 7" key="1">
    <citation type="journal article" date="2023" name="Plants (Basel)">
        <title>Bridging the Gap: Combining Genomics and Transcriptomics Approaches to Understand Stylosanthes scabra, an Orphan Legume from the Brazilian Caatinga.</title>
        <authorList>
            <person name="Ferreira-Neto J.R.C."/>
            <person name="da Silva M.D."/>
            <person name="Binneck E."/>
            <person name="de Melo N.F."/>
            <person name="da Silva R.H."/>
            <person name="de Melo A.L.T.M."/>
            <person name="Pandolfi V."/>
            <person name="Bustamante F.O."/>
            <person name="Brasileiro-Vidal A.C."/>
            <person name="Benko-Iseppon A.M."/>
        </authorList>
    </citation>
    <scope>NUCLEOTIDE SEQUENCE [LARGE SCALE GENOMIC DNA]</scope>
    <source>
        <tissue evidence="6">Leaves</tissue>
    </source>
</reference>
<evidence type="ECO:0000256" key="2">
    <source>
        <dbReference type="ARBA" id="ARBA00022670"/>
    </source>
</evidence>
<dbReference type="Proteomes" id="UP001341840">
    <property type="component" value="Unassembled WGS sequence"/>
</dbReference>
<evidence type="ECO:0000256" key="4">
    <source>
        <dbReference type="SAM" id="MobiDB-lite"/>
    </source>
</evidence>
<feature type="region of interest" description="Disordered" evidence="4">
    <location>
        <begin position="35"/>
        <end position="160"/>
    </location>
</feature>
<protein>
    <recommendedName>
        <fullName evidence="5">Ubiquitin-like protease family profile domain-containing protein</fullName>
    </recommendedName>
</protein>
<feature type="compositionally biased region" description="Basic and acidic residues" evidence="4">
    <location>
        <begin position="64"/>
        <end position="75"/>
    </location>
</feature>